<accession>A0A8S9QJN5</accession>
<feature type="compositionally biased region" description="Basic and acidic residues" evidence="1">
    <location>
        <begin position="449"/>
        <end position="463"/>
    </location>
</feature>
<dbReference type="EMBL" id="QGKX02001290">
    <property type="protein sequence ID" value="KAF3538454.1"/>
    <property type="molecule type" value="Genomic_DNA"/>
</dbReference>
<feature type="region of interest" description="Disordered" evidence="1">
    <location>
        <begin position="410"/>
        <end position="433"/>
    </location>
</feature>
<feature type="region of interest" description="Disordered" evidence="1">
    <location>
        <begin position="272"/>
        <end position="296"/>
    </location>
</feature>
<organism evidence="2 3">
    <name type="scientific">Brassica cretica</name>
    <name type="common">Mustard</name>
    <dbReference type="NCBI Taxonomy" id="69181"/>
    <lineage>
        <taxon>Eukaryota</taxon>
        <taxon>Viridiplantae</taxon>
        <taxon>Streptophyta</taxon>
        <taxon>Embryophyta</taxon>
        <taxon>Tracheophyta</taxon>
        <taxon>Spermatophyta</taxon>
        <taxon>Magnoliopsida</taxon>
        <taxon>eudicotyledons</taxon>
        <taxon>Gunneridae</taxon>
        <taxon>Pentapetalae</taxon>
        <taxon>rosids</taxon>
        <taxon>malvids</taxon>
        <taxon>Brassicales</taxon>
        <taxon>Brassicaceae</taxon>
        <taxon>Brassiceae</taxon>
        <taxon>Brassica</taxon>
    </lineage>
</organism>
<name>A0A8S9QJN5_BRACR</name>
<sequence>MNLSGLHKEMDAFKFGFALTLSQARSSWHALDLCSPAPATLFLAGAGHYRRPCSLQLSSSSVSTLFVVLFGFVTFKSLKEAVSDGSLTGDKRLGSSSSLSFWRYSLLGGFSLQRRVERVLSPSLLSGSRVQIPVILSLATDGKVSTLILFALVNRSWNIDLNVQTPPFRLREVARSSRRALDLCSPAPATLLLAGAGHYRRPCSLQLSSSSVSTLFAVLFGFVTFKSLKEAVSDGSLTIAALGFSGSNPGDPLSGYRRKSLDVDSVRARQPLVEHRSQRTNSTFPSQGSRETPNSTKVAPFSFSGASLQSISSPFSSLSRPKVMDEAELVQLFMVLTAWVALSEFSDEFTGISRACLWSYPSSENCLLMGSSDLVLGLPSLSSEKHRSCLASFILEKLMCLVYGSVHGTSSAWTSGRSKNSTEVHPSNCTDQTDRAVYRIDPRSSGIEFRLEPRSDDRTDRTRARLSRPSRHSKNNSRARISLGREEPEDIHGFSPGGPSRQSHRSLYRYHYASIRFG</sequence>
<feature type="compositionally biased region" description="Basic and acidic residues" evidence="1">
    <location>
        <begin position="483"/>
        <end position="492"/>
    </location>
</feature>
<evidence type="ECO:0000313" key="2">
    <source>
        <dbReference type="EMBL" id="KAF3538454.1"/>
    </source>
</evidence>
<gene>
    <name evidence="2" type="ORF">F2Q69_00024441</name>
</gene>
<dbReference type="Proteomes" id="UP000712600">
    <property type="component" value="Unassembled WGS sequence"/>
</dbReference>
<evidence type="ECO:0000313" key="3">
    <source>
        <dbReference type="Proteomes" id="UP000712600"/>
    </source>
</evidence>
<evidence type="ECO:0000256" key="1">
    <source>
        <dbReference type="SAM" id="MobiDB-lite"/>
    </source>
</evidence>
<comment type="caution">
    <text evidence="2">The sequence shown here is derived from an EMBL/GenBank/DDBJ whole genome shotgun (WGS) entry which is preliminary data.</text>
</comment>
<feature type="compositionally biased region" description="Polar residues" evidence="1">
    <location>
        <begin position="410"/>
        <end position="431"/>
    </location>
</feature>
<reference evidence="2" key="1">
    <citation type="submission" date="2019-12" db="EMBL/GenBank/DDBJ databases">
        <title>Genome sequencing and annotation of Brassica cretica.</title>
        <authorList>
            <person name="Studholme D.J."/>
            <person name="Sarris P."/>
        </authorList>
    </citation>
    <scope>NUCLEOTIDE SEQUENCE</scope>
    <source>
        <strain evidence="2">PFS-109/04</strain>
        <tissue evidence="2">Leaf</tissue>
    </source>
</reference>
<dbReference type="AlphaFoldDB" id="A0A8S9QJN5"/>
<proteinExistence type="predicted"/>
<feature type="region of interest" description="Disordered" evidence="1">
    <location>
        <begin position="449"/>
        <end position="505"/>
    </location>
</feature>
<feature type="compositionally biased region" description="Basic residues" evidence="1">
    <location>
        <begin position="464"/>
        <end position="477"/>
    </location>
</feature>
<protein>
    <submittedName>
        <fullName evidence="2">Uncharacterized protein</fullName>
    </submittedName>
</protein>
<feature type="compositionally biased region" description="Polar residues" evidence="1">
    <location>
        <begin position="279"/>
        <end position="296"/>
    </location>
</feature>